<dbReference type="EMBL" id="CM037623">
    <property type="protein sequence ID" value="KAH7988796.1"/>
    <property type="molecule type" value="Genomic_DNA"/>
</dbReference>
<protein>
    <submittedName>
        <fullName evidence="1">AF4/FMR2 member 1</fullName>
    </submittedName>
</protein>
<evidence type="ECO:0000313" key="1">
    <source>
        <dbReference type="EMBL" id="KAH7988796.1"/>
    </source>
</evidence>
<gene>
    <name evidence="1" type="primary">AFF1_2</name>
    <name evidence="1" type="ORF">K3G42_022193</name>
</gene>
<proteinExistence type="predicted"/>
<dbReference type="Proteomes" id="UP000827872">
    <property type="component" value="Linkage Group LG10"/>
</dbReference>
<keyword evidence="2" id="KW-1185">Reference proteome</keyword>
<comment type="caution">
    <text evidence="1">The sequence shown here is derived from an EMBL/GenBank/DDBJ whole genome shotgun (WGS) entry which is preliminary data.</text>
</comment>
<organism evidence="1 2">
    <name type="scientific">Sphaerodactylus townsendi</name>
    <dbReference type="NCBI Taxonomy" id="933632"/>
    <lineage>
        <taxon>Eukaryota</taxon>
        <taxon>Metazoa</taxon>
        <taxon>Chordata</taxon>
        <taxon>Craniata</taxon>
        <taxon>Vertebrata</taxon>
        <taxon>Euteleostomi</taxon>
        <taxon>Lepidosauria</taxon>
        <taxon>Squamata</taxon>
        <taxon>Bifurcata</taxon>
        <taxon>Gekkota</taxon>
        <taxon>Sphaerodactylidae</taxon>
        <taxon>Sphaerodactylus</taxon>
    </lineage>
</organism>
<evidence type="ECO:0000313" key="2">
    <source>
        <dbReference type="Proteomes" id="UP000827872"/>
    </source>
</evidence>
<sequence length="124" mass="13682">MSVKPLNQSFSNEVHCVEEILKEMTHSWPPPLTAIHTPSTAEPSKFPFPAKESQHAGSVIQSQKQYDAPSKALSVSQQGTSSSHMLCSLSYGPLLKCNSSHTPVELLSKGSWKRIDLKFELCRS</sequence>
<name>A0ACB8E8G5_9SAUR</name>
<reference evidence="1" key="1">
    <citation type="submission" date="2021-08" db="EMBL/GenBank/DDBJ databases">
        <title>The first chromosome-level gecko genome reveals the dynamic sex chromosomes of Neotropical dwarf geckos (Sphaerodactylidae: Sphaerodactylus).</title>
        <authorList>
            <person name="Pinto B.J."/>
            <person name="Keating S.E."/>
            <person name="Gamble T."/>
        </authorList>
    </citation>
    <scope>NUCLEOTIDE SEQUENCE</scope>
    <source>
        <strain evidence="1">TG3544</strain>
    </source>
</reference>
<accession>A0ACB8E8G5</accession>